<keyword evidence="9" id="KW-1185">Reference proteome</keyword>
<feature type="transmembrane region" description="Helical" evidence="6">
    <location>
        <begin position="235"/>
        <end position="254"/>
    </location>
</feature>
<comment type="caution">
    <text evidence="8">The sequence shown here is derived from an EMBL/GenBank/DDBJ whole genome shotgun (WGS) entry which is preliminary data.</text>
</comment>
<feature type="domain" description="Ion transport" evidence="7">
    <location>
        <begin position="203"/>
        <end position="404"/>
    </location>
</feature>
<keyword evidence="3 6" id="KW-1133">Transmembrane helix</keyword>
<dbReference type="GO" id="GO:0044877">
    <property type="term" value="F:protein-containing complex binding"/>
    <property type="evidence" value="ECO:0007669"/>
    <property type="project" value="TreeGrafter"/>
</dbReference>
<feature type="transmembrane region" description="Helical" evidence="6">
    <location>
        <begin position="202"/>
        <end position="223"/>
    </location>
</feature>
<keyword evidence="4 6" id="KW-0472">Membrane</keyword>
<dbReference type="SUPFAM" id="SSF81324">
    <property type="entry name" value="Voltage-gated potassium channels"/>
    <property type="match status" value="1"/>
</dbReference>
<evidence type="ECO:0000256" key="4">
    <source>
        <dbReference type="ARBA" id="ARBA00023136"/>
    </source>
</evidence>
<evidence type="ECO:0000256" key="5">
    <source>
        <dbReference type="SAM" id="MobiDB-lite"/>
    </source>
</evidence>
<reference evidence="8" key="1">
    <citation type="journal article" date="2023" name="Mol. Biol. Evol.">
        <title>Third-Generation Sequencing Reveals the Adaptive Role of the Epigenome in Three Deep-Sea Polychaetes.</title>
        <authorList>
            <person name="Perez M."/>
            <person name="Aroh O."/>
            <person name="Sun Y."/>
            <person name="Lan Y."/>
            <person name="Juniper S.K."/>
            <person name="Young C.R."/>
            <person name="Angers B."/>
            <person name="Qian P.Y."/>
        </authorList>
    </citation>
    <scope>NUCLEOTIDE SEQUENCE</scope>
    <source>
        <strain evidence="8">P08H-3</strain>
    </source>
</reference>
<name>A0AAD9NCY2_9ANNE</name>
<feature type="compositionally biased region" description="Low complexity" evidence="5">
    <location>
        <begin position="11"/>
        <end position="24"/>
    </location>
</feature>
<evidence type="ECO:0000256" key="3">
    <source>
        <dbReference type="ARBA" id="ARBA00022989"/>
    </source>
</evidence>
<dbReference type="InterPro" id="IPR005821">
    <property type="entry name" value="Ion_trans_dom"/>
</dbReference>
<proteinExistence type="predicted"/>
<evidence type="ECO:0000313" key="9">
    <source>
        <dbReference type="Proteomes" id="UP001208570"/>
    </source>
</evidence>
<comment type="subcellular location">
    <subcellularLocation>
        <location evidence="1">Membrane</location>
        <topology evidence="1">Multi-pass membrane protein</topology>
    </subcellularLocation>
</comment>
<feature type="transmembrane region" description="Helical" evidence="6">
    <location>
        <begin position="282"/>
        <end position="306"/>
    </location>
</feature>
<dbReference type="GO" id="GO:0005221">
    <property type="term" value="F:intracellularly cyclic nucleotide-activated monoatomic cation channel activity"/>
    <property type="evidence" value="ECO:0007669"/>
    <property type="project" value="InterPro"/>
</dbReference>
<dbReference type="EMBL" id="JAODUP010000071">
    <property type="protein sequence ID" value="KAK2163988.1"/>
    <property type="molecule type" value="Genomic_DNA"/>
</dbReference>
<feature type="region of interest" description="Disordered" evidence="5">
    <location>
        <begin position="50"/>
        <end position="118"/>
    </location>
</feature>
<evidence type="ECO:0000313" key="8">
    <source>
        <dbReference type="EMBL" id="KAK2163988.1"/>
    </source>
</evidence>
<keyword evidence="2 6" id="KW-0812">Transmembrane</keyword>
<dbReference type="GO" id="GO:0016020">
    <property type="term" value="C:membrane"/>
    <property type="evidence" value="ECO:0007669"/>
    <property type="project" value="UniProtKB-SubCell"/>
</dbReference>
<dbReference type="Pfam" id="PF00520">
    <property type="entry name" value="Ion_trans"/>
    <property type="match status" value="1"/>
</dbReference>
<feature type="transmembrane region" description="Helical" evidence="6">
    <location>
        <begin position="336"/>
        <end position="357"/>
    </location>
</feature>
<gene>
    <name evidence="8" type="ORF">LSH36_71g07037</name>
</gene>
<feature type="compositionally biased region" description="Polar residues" evidence="5">
    <location>
        <begin position="105"/>
        <end position="118"/>
    </location>
</feature>
<feature type="region of interest" description="Disordered" evidence="5">
    <location>
        <begin position="1"/>
        <end position="28"/>
    </location>
</feature>
<organism evidence="8 9">
    <name type="scientific">Paralvinella palmiformis</name>
    <dbReference type="NCBI Taxonomy" id="53620"/>
    <lineage>
        <taxon>Eukaryota</taxon>
        <taxon>Metazoa</taxon>
        <taxon>Spiralia</taxon>
        <taxon>Lophotrochozoa</taxon>
        <taxon>Annelida</taxon>
        <taxon>Polychaeta</taxon>
        <taxon>Sedentaria</taxon>
        <taxon>Canalipalpata</taxon>
        <taxon>Terebellida</taxon>
        <taxon>Terebelliformia</taxon>
        <taxon>Alvinellidae</taxon>
        <taxon>Paralvinella</taxon>
    </lineage>
</organism>
<evidence type="ECO:0000259" key="7">
    <source>
        <dbReference type="Pfam" id="PF00520"/>
    </source>
</evidence>
<accession>A0AAD9NCY2</accession>
<dbReference type="Proteomes" id="UP001208570">
    <property type="component" value="Unassembled WGS sequence"/>
</dbReference>
<protein>
    <recommendedName>
        <fullName evidence="7">Ion transport domain-containing protein</fullName>
    </recommendedName>
</protein>
<evidence type="ECO:0000256" key="1">
    <source>
        <dbReference type="ARBA" id="ARBA00004141"/>
    </source>
</evidence>
<dbReference type="PANTHER" id="PTHR45638:SF7">
    <property type="entry name" value="CYCLIC NUCLEOTIDE-GATED ION CHANNEL-LIKE, ISOFORM E"/>
    <property type="match status" value="1"/>
</dbReference>
<evidence type="ECO:0000256" key="6">
    <source>
        <dbReference type="SAM" id="Phobius"/>
    </source>
</evidence>
<dbReference type="Gene3D" id="1.10.287.70">
    <property type="match status" value="1"/>
</dbReference>
<dbReference type="AlphaFoldDB" id="A0AAD9NCY2"/>
<sequence length="408" mass="47522">MEARYAAHGVPSIRIEPESSSSASLPVATQHDVCQDQYNNIEESASRCYTQPMLGPNHSEKSACNSERSGLMKRKNRPPQVLELRSPGSDTDQETSDFLKPPSDLITNENFNRTNYSSNSKWQKLRTTVKTVGAVKSTSSRKSRKQTLERQDSFLKRFSTRHYGFTNPVVDSEHQSVDHSNVHVRTTIKRHRSVIHPDENFMFYWLSIITMAVLYNVWTCIARQAFRDIINGYEMVWFITDALCDFIYLIDILVQLRTGYLERGLIVYDSKKLAQHYVRSRFFVVDMLAIFPLDLVQFFIGIHPVIRFPRFLKIYRTYRFVYIVETRTSYPNFWRVLNLSHILFLGSHWFAAFYFMISKAEGFEGTWGYPKPIGEFASVTRKYLKSLYWSTLTLTTIGDLPPPESNWE</sequence>
<dbReference type="PANTHER" id="PTHR45638">
    <property type="entry name" value="CYCLIC NUCLEOTIDE-GATED CATION CHANNEL SUBUNIT A"/>
    <property type="match status" value="1"/>
</dbReference>
<dbReference type="InterPro" id="IPR050866">
    <property type="entry name" value="CNG_cation_channel"/>
</dbReference>
<evidence type="ECO:0000256" key="2">
    <source>
        <dbReference type="ARBA" id="ARBA00022692"/>
    </source>
</evidence>